<dbReference type="AlphaFoldDB" id="A0A0F9ZFK4"/>
<comment type="caution">
    <text evidence="2">The sequence shown here is derived from an EMBL/GenBank/DDBJ whole genome shotgun (WGS) entry which is preliminary data.</text>
</comment>
<dbReference type="OrthoDB" id="4121058at2759"/>
<dbReference type="Proteomes" id="UP000034112">
    <property type="component" value="Unassembled WGS sequence"/>
</dbReference>
<sequence length="449" mass="51236">GGDEILESDAVALTSLGPLNGRYDISSSYVPEEWPICGSDFELDLTLSGSTLWGQFDIEVIEGVIYFKKRPRHSFDKRVPFQWRYETFENTGFAGDRNEGWIRFLGGGRIEGYFDLQRIYFQGQRKSGQSIKSEIDVSTLRSKWDKYEEEKWCHYWAHDLKNPFAHTTAQDAIQSFIETIFTLVNPEFLDLRSCWWDIGCRDMPAGRNADGTEIPLTLLWKQQCNKQYHSHITAVSPNISLKPVFYRLHHIRDAEGYSSEAQPPQKGQRASSRHPGHSGSHTLGIVHGKSYGCSKELFLTIYSGYRTFSASSIASLALTESMADTMYADAQRKSRAPNHSGPSSKNLEAAWNAGERRLLAVASRRRPTSYAARKEISFRLDVILMMLSRGDFDPVAYRYMGAIESAVRGPRSPRDEWHYPFWIVPTVDLIGFITMQACRFILPVDQLFY</sequence>
<name>A0A0F9ZFK4_TRIHA</name>
<organism evidence="2 3">
    <name type="scientific">Trichoderma harzianum</name>
    <name type="common">Hypocrea lixii</name>
    <dbReference type="NCBI Taxonomy" id="5544"/>
    <lineage>
        <taxon>Eukaryota</taxon>
        <taxon>Fungi</taxon>
        <taxon>Dikarya</taxon>
        <taxon>Ascomycota</taxon>
        <taxon>Pezizomycotina</taxon>
        <taxon>Sordariomycetes</taxon>
        <taxon>Hypocreomycetidae</taxon>
        <taxon>Hypocreales</taxon>
        <taxon>Hypocreaceae</taxon>
        <taxon>Trichoderma</taxon>
    </lineage>
</organism>
<proteinExistence type="predicted"/>
<feature type="non-terminal residue" evidence="2">
    <location>
        <position position="1"/>
    </location>
</feature>
<feature type="region of interest" description="Disordered" evidence="1">
    <location>
        <begin position="256"/>
        <end position="281"/>
    </location>
</feature>
<dbReference type="EMBL" id="JOKZ01000353">
    <property type="protein sequence ID" value="KKO99126.1"/>
    <property type="molecule type" value="Genomic_DNA"/>
</dbReference>
<reference evidence="3" key="1">
    <citation type="journal article" date="2015" name="Genome Announc.">
        <title>Draft whole-genome sequence of the biocontrol agent Trichoderma harzianum T6776.</title>
        <authorList>
            <person name="Baroncelli R."/>
            <person name="Piaggeschi G."/>
            <person name="Fiorini L."/>
            <person name="Bertolini E."/>
            <person name="Zapparata A."/>
            <person name="Pe M.E."/>
            <person name="Sarrocco S."/>
            <person name="Vannacci G."/>
        </authorList>
    </citation>
    <scope>NUCLEOTIDE SEQUENCE [LARGE SCALE GENOMIC DNA]</scope>
    <source>
        <strain evidence="3">T6776</strain>
    </source>
</reference>
<evidence type="ECO:0000313" key="2">
    <source>
        <dbReference type="EMBL" id="KKO99126.1"/>
    </source>
</evidence>
<gene>
    <name evidence="2" type="ORF">THAR02_08760</name>
</gene>
<dbReference type="OMA" id="PRDEWHY"/>
<evidence type="ECO:0000313" key="3">
    <source>
        <dbReference type="Proteomes" id="UP000034112"/>
    </source>
</evidence>
<accession>A0A0F9ZFK4</accession>
<evidence type="ECO:0000256" key="1">
    <source>
        <dbReference type="SAM" id="MobiDB-lite"/>
    </source>
</evidence>
<protein>
    <submittedName>
        <fullName evidence="2">Uncharacterized protein</fullName>
    </submittedName>
</protein>